<name>A0A848B914_9FIRM</name>
<keyword evidence="2" id="KW-1185">Reference proteome</keyword>
<gene>
    <name evidence="1" type="ORF">HF878_10840</name>
</gene>
<dbReference type="EMBL" id="JABAFA010000102">
    <property type="protein sequence ID" value="NMD99936.1"/>
    <property type="molecule type" value="Genomic_DNA"/>
</dbReference>
<evidence type="ECO:0000313" key="2">
    <source>
        <dbReference type="Proteomes" id="UP000543804"/>
    </source>
</evidence>
<reference evidence="1 2" key="1">
    <citation type="submission" date="2020-04" db="EMBL/GenBank/DDBJ databases">
        <authorList>
            <person name="Hitch T.C.A."/>
            <person name="Wylensek D."/>
            <person name="Clavel T."/>
        </authorList>
    </citation>
    <scope>NUCLEOTIDE SEQUENCE [LARGE SCALE GENOMIC DNA]</scope>
    <source>
        <strain evidence="1 2">PG-130-P53-12</strain>
    </source>
</reference>
<evidence type="ECO:0000313" key="1">
    <source>
        <dbReference type="EMBL" id="NMD99936.1"/>
    </source>
</evidence>
<organism evidence="1 2">
    <name type="scientific">Selenomonas bovis</name>
    <dbReference type="NCBI Taxonomy" id="416586"/>
    <lineage>
        <taxon>Bacteria</taxon>
        <taxon>Bacillati</taxon>
        <taxon>Bacillota</taxon>
        <taxon>Negativicutes</taxon>
        <taxon>Selenomonadales</taxon>
        <taxon>Selenomonadaceae</taxon>
        <taxon>Selenomonas</taxon>
    </lineage>
</organism>
<dbReference type="AlphaFoldDB" id="A0A848B914"/>
<sequence length="50" mass="5929">MLLYYERLQSAYGWTMQQVDAHEIAFLLDQLYVMSLSRTEGHAKFIDDVM</sequence>
<protein>
    <submittedName>
        <fullName evidence="1">Uncharacterized protein</fullName>
    </submittedName>
</protein>
<dbReference type="Proteomes" id="UP000543804">
    <property type="component" value="Unassembled WGS sequence"/>
</dbReference>
<accession>A0A848B914</accession>
<comment type="caution">
    <text evidence="1">The sequence shown here is derived from an EMBL/GenBank/DDBJ whole genome shotgun (WGS) entry which is preliminary data.</text>
</comment>
<proteinExistence type="predicted"/>